<dbReference type="GO" id="GO:0005789">
    <property type="term" value="C:endoplasmic reticulum membrane"/>
    <property type="evidence" value="ECO:0007669"/>
    <property type="project" value="UniProtKB-SubCell"/>
</dbReference>
<evidence type="ECO:0000256" key="10">
    <source>
        <dbReference type="ARBA" id="ARBA00023002"/>
    </source>
</evidence>
<dbReference type="KEGG" id="soy:115888687"/>
<dbReference type="GO" id="GO:0016705">
    <property type="term" value="F:oxidoreductase activity, acting on paired donors, with incorporation or reduction of molecular oxygen"/>
    <property type="evidence" value="ECO:0007669"/>
    <property type="project" value="InterPro"/>
</dbReference>
<keyword evidence="6 14" id="KW-0349">Heme</keyword>
<keyword evidence="13 16" id="KW-0472">Membrane</keyword>
<evidence type="ECO:0000313" key="17">
    <source>
        <dbReference type="Proteomes" id="UP000504635"/>
    </source>
</evidence>
<keyword evidence="7 14" id="KW-0479">Metal-binding</keyword>
<dbReference type="InParanoid" id="A0A6J2YJW9"/>
<accession>A0A6J2YJW9</accession>
<evidence type="ECO:0000256" key="5">
    <source>
        <dbReference type="ARBA" id="ARBA00010617"/>
    </source>
</evidence>
<keyword evidence="8" id="KW-0256">Endoplasmic reticulum</keyword>
<dbReference type="Gene3D" id="1.10.630.10">
    <property type="entry name" value="Cytochrome P450"/>
    <property type="match status" value="1"/>
</dbReference>
<dbReference type="PANTHER" id="PTHR24291">
    <property type="entry name" value="CYTOCHROME P450 FAMILY 4"/>
    <property type="match status" value="1"/>
</dbReference>
<protein>
    <submittedName>
        <fullName evidence="18">Cytochrome P450 4C1-like</fullName>
    </submittedName>
</protein>
<evidence type="ECO:0000256" key="3">
    <source>
        <dbReference type="ARBA" id="ARBA00004174"/>
    </source>
</evidence>
<comment type="cofactor">
    <cofactor evidence="1 14">
        <name>heme</name>
        <dbReference type="ChEBI" id="CHEBI:30413"/>
    </cofactor>
</comment>
<keyword evidence="11 14" id="KW-0408">Iron</keyword>
<evidence type="ECO:0000256" key="1">
    <source>
        <dbReference type="ARBA" id="ARBA00001971"/>
    </source>
</evidence>
<dbReference type="Pfam" id="PF00067">
    <property type="entry name" value="p450"/>
    <property type="match status" value="1"/>
</dbReference>
<dbReference type="SUPFAM" id="SSF48264">
    <property type="entry name" value="Cytochrome P450"/>
    <property type="match status" value="1"/>
</dbReference>
<evidence type="ECO:0000256" key="15">
    <source>
        <dbReference type="RuleBase" id="RU000461"/>
    </source>
</evidence>
<dbReference type="InterPro" id="IPR017972">
    <property type="entry name" value="Cyt_P450_CS"/>
</dbReference>
<comment type="function">
    <text evidence="2">May be involved in the metabolism of insect hormones and in the breakdown of synthetic insecticides.</text>
</comment>
<feature type="binding site" description="axial binding residue" evidence="14">
    <location>
        <position position="466"/>
    </location>
    <ligand>
        <name>heme</name>
        <dbReference type="ChEBI" id="CHEBI:30413"/>
    </ligand>
    <ligandPart>
        <name>Fe</name>
        <dbReference type="ChEBI" id="CHEBI:18248"/>
    </ligandPart>
</feature>
<dbReference type="GO" id="GO:0020037">
    <property type="term" value="F:heme binding"/>
    <property type="evidence" value="ECO:0007669"/>
    <property type="project" value="InterPro"/>
</dbReference>
<dbReference type="PROSITE" id="PS00086">
    <property type="entry name" value="CYTOCHROME_P450"/>
    <property type="match status" value="1"/>
</dbReference>
<dbReference type="InterPro" id="IPR036396">
    <property type="entry name" value="Cyt_P450_sf"/>
</dbReference>
<dbReference type="GO" id="GO:0005506">
    <property type="term" value="F:iron ion binding"/>
    <property type="evidence" value="ECO:0007669"/>
    <property type="project" value="InterPro"/>
</dbReference>
<dbReference type="PRINTS" id="PR00385">
    <property type="entry name" value="P450"/>
</dbReference>
<dbReference type="GeneID" id="115888687"/>
<keyword evidence="16" id="KW-0812">Transmembrane</keyword>
<evidence type="ECO:0000256" key="4">
    <source>
        <dbReference type="ARBA" id="ARBA00004406"/>
    </source>
</evidence>
<dbReference type="CDD" id="cd20628">
    <property type="entry name" value="CYP4"/>
    <property type="match status" value="1"/>
</dbReference>
<evidence type="ECO:0000256" key="7">
    <source>
        <dbReference type="ARBA" id="ARBA00022723"/>
    </source>
</evidence>
<evidence type="ECO:0000256" key="11">
    <source>
        <dbReference type="ARBA" id="ARBA00023004"/>
    </source>
</evidence>
<keyword evidence="12 15" id="KW-0503">Monooxygenase</keyword>
<evidence type="ECO:0000256" key="2">
    <source>
        <dbReference type="ARBA" id="ARBA00003690"/>
    </source>
</evidence>
<keyword evidence="10 15" id="KW-0560">Oxidoreductase</keyword>
<feature type="transmembrane region" description="Helical" evidence="16">
    <location>
        <begin position="20"/>
        <end position="42"/>
    </location>
</feature>
<evidence type="ECO:0000256" key="8">
    <source>
        <dbReference type="ARBA" id="ARBA00022824"/>
    </source>
</evidence>
<dbReference type="PANTHER" id="PTHR24291:SF189">
    <property type="entry name" value="CYTOCHROME P450 4C3-RELATED"/>
    <property type="match status" value="1"/>
</dbReference>
<dbReference type="PRINTS" id="PR00463">
    <property type="entry name" value="EP450I"/>
</dbReference>
<keyword evidence="17" id="KW-1185">Reference proteome</keyword>
<dbReference type="Proteomes" id="UP000504635">
    <property type="component" value="Unplaced"/>
</dbReference>
<proteinExistence type="inferred from homology"/>
<comment type="similarity">
    <text evidence="5 15">Belongs to the cytochrome P450 family.</text>
</comment>
<evidence type="ECO:0000256" key="12">
    <source>
        <dbReference type="ARBA" id="ARBA00023033"/>
    </source>
</evidence>
<evidence type="ECO:0000256" key="14">
    <source>
        <dbReference type="PIRSR" id="PIRSR602401-1"/>
    </source>
</evidence>
<organism evidence="17 18">
    <name type="scientific">Sitophilus oryzae</name>
    <name type="common">Rice weevil</name>
    <name type="synonym">Curculio oryzae</name>
    <dbReference type="NCBI Taxonomy" id="7048"/>
    <lineage>
        <taxon>Eukaryota</taxon>
        <taxon>Metazoa</taxon>
        <taxon>Ecdysozoa</taxon>
        <taxon>Arthropoda</taxon>
        <taxon>Hexapoda</taxon>
        <taxon>Insecta</taxon>
        <taxon>Pterygota</taxon>
        <taxon>Neoptera</taxon>
        <taxon>Endopterygota</taxon>
        <taxon>Coleoptera</taxon>
        <taxon>Polyphaga</taxon>
        <taxon>Cucujiformia</taxon>
        <taxon>Curculionidae</taxon>
        <taxon>Dryophthorinae</taxon>
        <taxon>Sitophilus</taxon>
    </lineage>
</organism>
<evidence type="ECO:0000256" key="16">
    <source>
        <dbReference type="SAM" id="Phobius"/>
    </source>
</evidence>
<keyword evidence="16" id="KW-1133">Transmembrane helix</keyword>
<dbReference type="InterPro" id="IPR050196">
    <property type="entry name" value="Cytochrome_P450_Monoox"/>
</dbReference>
<comment type="subcellular location">
    <subcellularLocation>
        <location evidence="4">Endoplasmic reticulum membrane</location>
        <topology evidence="4">Peripheral membrane protein</topology>
    </subcellularLocation>
    <subcellularLocation>
        <location evidence="3">Microsome membrane</location>
        <topology evidence="3">Peripheral membrane protein</topology>
    </subcellularLocation>
</comment>
<gene>
    <name evidence="18" type="primary">LOC115888687</name>
</gene>
<name>A0A6J2YJW9_SITOR</name>
<evidence type="ECO:0000256" key="13">
    <source>
        <dbReference type="ARBA" id="ARBA00023136"/>
    </source>
</evidence>
<dbReference type="AlphaFoldDB" id="A0A6J2YJW9"/>
<dbReference type="GO" id="GO:0004497">
    <property type="term" value="F:monooxygenase activity"/>
    <property type="evidence" value="ECO:0007669"/>
    <property type="project" value="UniProtKB-KW"/>
</dbReference>
<dbReference type="RefSeq" id="XP_030764328.1">
    <property type="nucleotide sequence ID" value="XM_030908468.1"/>
</dbReference>
<evidence type="ECO:0000256" key="9">
    <source>
        <dbReference type="ARBA" id="ARBA00022848"/>
    </source>
</evidence>
<dbReference type="OrthoDB" id="1470350at2759"/>
<dbReference type="InterPro" id="IPR002401">
    <property type="entry name" value="Cyt_P450_E_grp-I"/>
</dbReference>
<keyword evidence="9" id="KW-0492">Microsome</keyword>
<evidence type="ECO:0000256" key="6">
    <source>
        <dbReference type="ARBA" id="ARBA00022617"/>
    </source>
</evidence>
<evidence type="ECO:0000313" key="18">
    <source>
        <dbReference type="RefSeq" id="XP_030764328.1"/>
    </source>
</evidence>
<sequence length="521" mass="60612">MIQALDNRFVSYSSEEKKIGLTNFFILLVGIILSVWFLQFLWKRRKLYKAASKLPGPFALPIIGSSHLFLGQTADIFGAISKLFETYPSLFKVWFGPRLFYATCDPKINEILLSNTNVLRKEYLYRMIEPVSGGGLINQLRVPTWKRHRKIIMPTFNQKILDGFVDIFVDRSEVLVSVMKKLVGVKNVNIYDLFSRCTLDIVCKTAMGVQIDAQIKDTDFHRWADEIMDLIMKRIFNVYYHLDWIYFLTSEGKTASINASNLRNYTRNVVITKRNEYESKFNNGELVFEDDGIKRKAFLDYLIEMCYQDGKNSFTDEELIDETVTFMIAGTDTTATTNCFLFIIFGLYPDVQEKVLEEVLEVIGPDRRVQYDDLQHFKYLERVVKETMRVFPIVPMIVRALDADIDIGEHVLQKGSSVVFGILQTHRNEEYWPDPLKFDPDRFLPEEVAKRPPGCYIPFSFGPRNCIGMKYAMMTIKALVATVVRKYKVYSDYKNIEEVELRSNLVLRTKNGFKVHFELRE</sequence>
<reference evidence="18" key="1">
    <citation type="submission" date="2025-08" db="UniProtKB">
        <authorList>
            <consortium name="RefSeq"/>
        </authorList>
    </citation>
    <scope>IDENTIFICATION</scope>
    <source>
        <tissue evidence="18">Gonads</tissue>
    </source>
</reference>
<dbReference type="InterPro" id="IPR001128">
    <property type="entry name" value="Cyt_P450"/>
</dbReference>